<gene>
    <name evidence="1" type="ORF">DCM90_02235</name>
</gene>
<dbReference type="RefSeq" id="WP_109249726.1">
    <property type="nucleotide sequence ID" value="NZ_QCXQ01000001.1"/>
</dbReference>
<organism evidence="1 2">
    <name type="scientific">Levilactobacillus bambusae</name>
    <dbReference type="NCBI Taxonomy" id="2024736"/>
    <lineage>
        <taxon>Bacteria</taxon>
        <taxon>Bacillati</taxon>
        <taxon>Bacillota</taxon>
        <taxon>Bacilli</taxon>
        <taxon>Lactobacillales</taxon>
        <taxon>Lactobacillaceae</taxon>
        <taxon>Levilactobacillus</taxon>
    </lineage>
</organism>
<dbReference type="EMBL" id="QCXQ01000001">
    <property type="protein sequence ID" value="PWG01013.1"/>
    <property type="molecule type" value="Genomic_DNA"/>
</dbReference>
<name>A0A2V1N229_9LACO</name>
<protein>
    <submittedName>
        <fullName evidence="1">Uncharacterized protein</fullName>
    </submittedName>
</protein>
<sequence length="76" mass="8461">MTIVETILALLNELEAESDTAKIDVFVHYTDNGTDKRFTFTQIDPTSLNVLKGRISTGKTVLVNPNYIVYAIPSSR</sequence>
<accession>A0A2V1N229</accession>
<proteinExistence type="predicted"/>
<evidence type="ECO:0000313" key="1">
    <source>
        <dbReference type="EMBL" id="PWG01013.1"/>
    </source>
</evidence>
<comment type="caution">
    <text evidence="1">The sequence shown here is derived from an EMBL/GenBank/DDBJ whole genome shotgun (WGS) entry which is preliminary data.</text>
</comment>
<reference evidence="1 2" key="1">
    <citation type="journal article" date="2018" name="Int. J. Syst. Evol. Microbiol.">
        <title>Lactobacillus bambusae sp. nov., isolated from a traditional fermented Ma-bamboo shoots of Taiwan.</title>
        <authorList>
            <person name="Wang L.-T."/>
        </authorList>
    </citation>
    <scope>NUCLEOTIDE SEQUENCE [LARGE SCALE GENOMIC DNA]</scope>
    <source>
        <strain evidence="1 2">BS-W1</strain>
    </source>
</reference>
<dbReference type="Proteomes" id="UP000245080">
    <property type="component" value="Unassembled WGS sequence"/>
</dbReference>
<evidence type="ECO:0000313" key="2">
    <source>
        <dbReference type="Proteomes" id="UP000245080"/>
    </source>
</evidence>
<dbReference type="AlphaFoldDB" id="A0A2V1N229"/>
<keyword evidence="2" id="KW-1185">Reference proteome</keyword>